<dbReference type="InterPro" id="IPR005653">
    <property type="entry name" value="OstA-like_N"/>
</dbReference>
<feature type="chain" id="PRO_5026223812" evidence="4">
    <location>
        <begin position="20"/>
        <end position="157"/>
    </location>
</feature>
<organism evidence="6 7">
    <name type="scientific">Campylobacter mucosalis CCUG 21559</name>
    <dbReference type="NCBI Taxonomy" id="1032067"/>
    <lineage>
        <taxon>Bacteria</taxon>
        <taxon>Pseudomonadati</taxon>
        <taxon>Campylobacterota</taxon>
        <taxon>Epsilonproteobacteria</taxon>
        <taxon>Campylobacterales</taxon>
        <taxon>Campylobacteraceae</taxon>
        <taxon>Campylobacter</taxon>
    </lineage>
</organism>
<dbReference type="GO" id="GO:0017089">
    <property type="term" value="F:glycolipid transfer activity"/>
    <property type="evidence" value="ECO:0007669"/>
    <property type="project" value="TreeGrafter"/>
</dbReference>
<evidence type="ECO:0000313" key="6">
    <source>
        <dbReference type="EMBL" id="QCD44792.1"/>
    </source>
</evidence>
<dbReference type="AlphaFoldDB" id="A0A6G5QGM7"/>
<dbReference type="NCBIfam" id="TIGR03002">
    <property type="entry name" value="outer_YhbN_LptA"/>
    <property type="match status" value="1"/>
</dbReference>
<dbReference type="GO" id="GO:0015920">
    <property type="term" value="P:lipopolysaccharide transport"/>
    <property type="evidence" value="ECO:0007669"/>
    <property type="project" value="InterPro"/>
</dbReference>
<evidence type="ECO:0000259" key="5">
    <source>
        <dbReference type="Pfam" id="PF03968"/>
    </source>
</evidence>
<proteinExistence type="predicted"/>
<evidence type="ECO:0000256" key="2">
    <source>
        <dbReference type="ARBA" id="ARBA00022729"/>
    </source>
</evidence>
<evidence type="ECO:0000256" key="1">
    <source>
        <dbReference type="ARBA" id="ARBA00022448"/>
    </source>
</evidence>
<keyword evidence="7" id="KW-1185">Reference proteome</keyword>
<dbReference type="Proteomes" id="UP000503264">
    <property type="component" value="Chromosome"/>
</dbReference>
<dbReference type="RefSeq" id="WP_171993755.1">
    <property type="nucleotide sequence ID" value="NZ_CP012542.1"/>
</dbReference>
<dbReference type="EMBL" id="CP012542">
    <property type="protein sequence ID" value="QCD44792.1"/>
    <property type="molecule type" value="Genomic_DNA"/>
</dbReference>
<reference evidence="6 7" key="1">
    <citation type="submission" date="2016-07" db="EMBL/GenBank/DDBJ databases">
        <title>Comparative genomics of the Campylobacter concisus group.</title>
        <authorList>
            <person name="Miller W.G."/>
            <person name="Yee E."/>
            <person name="Chapman M.H."/>
            <person name="Huynh S."/>
            <person name="Bono J.L."/>
            <person name="On S.L.W."/>
            <person name="StLeger J."/>
            <person name="Foster G."/>
            <person name="Parker C.T."/>
        </authorList>
    </citation>
    <scope>NUCLEOTIDE SEQUENCE [LARGE SCALE GENOMIC DNA]</scope>
    <source>
        <strain evidence="6 7">CCUG 21559</strain>
    </source>
</reference>
<dbReference type="PANTHER" id="PTHR36504">
    <property type="entry name" value="LIPOPOLYSACCHARIDE EXPORT SYSTEM PROTEIN LPTA"/>
    <property type="match status" value="1"/>
</dbReference>
<evidence type="ECO:0000256" key="3">
    <source>
        <dbReference type="ARBA" id="ARBA00022764"/>
    </source>
</evidence>
<evidence type="ECO:0000313" key="7">
    <source>
        <dbReference type="Proteomes" id="UP000503264"/>
    </source>
</evidence>
<evidence type="ECO:0000256" key="4">
    <source>
        <dbReference type="SAM" id="SignalP"/>
    </source>
</evidence>
<dbReference type="Gene3D" id="2.60.450.10">
    <property type="entry name" value="Lipopolysaccharide (LPS) transport protein A like domain"/>
    <property type="match status" value="1"/>
</dbReference>
<keyword evidence="2 4" id="KW-0732">Signal</keyword>
<name>A0A6G5QGM7_9BACT</name>
<feature type="signal peptide" evidence="4">
    <location>
        <begin position="1"/>
        <end position="19"/>
    </location>
</feature>
<dbReference type="InterPro" id="IPR052037">
    <property type="entry name" value="LPS_export_LptA"/>
</dbReference>
<dbReference type="InterPro" id="IPR014340">
    <property type="entry name" value="LptA"/>
</dbReference>
<protein>
    <submittedName>
        <fullName evidence="6">Putative lipooligosaccharide transport system, periplasmic component (LptA family)</fullName>
    </submittedName>
</protein>
<keyword evidence="1" id="KW-0813">Transport</keyword>
<accession>A0A6G5QGM7</accession>
<dbReference type="GO" id="GO:0030288">
    <property type="term" value="C:outer membrane-bounded periplasmic space"/>
    <property type="evidence" value="ECO:0007669"/>
    <property type="project" value="TreeGrafter"/>
</dbReference>
<feature type="domain" description="Organic solvent tolerance-like N-terminal" evidence="5">
    <location>
        <begin position="24"/>
        <end position="134"/>
    </location>
</feature>
<dbReference type="GO" id="GO:0001530">
    <property type="term" value="F:lipopolysaccharide binding"/>
    <property type="evidence" value="ECO:0007669"/>
    <property type="project" value="InterPro"/>
</dbReference>
<dbReference type="GO" id="GO:0009279">
    <property type="term" value="C:cell outer membrane"/>
    <property type="evidence" value="ECO:0007669"/>
    <property type="project" value="TreeGrafter"/>
</dbReference>
<dbReference type="Pfam" id="PF03968">
    <property type="entry name" value="LptD_N"/>
    <property type="match status" value="1"/>
</dbReference>
<keyword evidence="3" id="KW-0574">Periplasm</keyword>
<dbReference type="PANTHER" id="PTHR36504:SF1">
    <property type="entry name" value="LIPOPOLYSACCHARIDE EXPORT SYSTEM PROTEIN LPTA"/>
    <property type="match status" value="1"/>
</dbReference>
<sequence length="157" mass="17847">MGRARQIVLFLALSVLAFGAEQVQIVADSFFADENKQISEFNGNVKINKGNFDELVAKNVVVHFDKNRQPTKYIATGDAKFKVLIKQKHYNGNAEVLIYEPATQTYTLTKDAHLHEIDTDKHIYGEKIVINQLSGTYNVNSDEKKPVKFIFQVEDKK</sequence>
<gene>
    <name evidence="6" type="ORF">CMUC_1009</name>
</gene>